<gene>
    <name evidence="1" type="ORF">T4A_8349</name>
</gene>
<protein>
    <submittedName>
        <fullName evidence="1">Uncharacterized protein</fullName>
    </submittedName>
</protein>
<dbReference type="EMBL" id="JYDR01000176">
    <property type="protein sequence ID" value="KRY66258.1"/>
    <property type="molecule type" value="Genomic_DNA"/>
</dbReference>
<name>A0A0V1DYT3_TRIPS</name>
<reference evidence="1 2" key="1">
    <citation type="submission" date="2015-01" db="EMBL/GenBank/DDBJ databases">
        <title>Evolution of Trichinella species and genotypes.</title>
        <authorList>
            <person name="Korhonen P.K."/>
            <person name="Edoardo P."/>
            <person name="Giuseppe L.R."/>
            <person name="Gasser R.B."/>
        </authorList>
    </citation>
    <scope>NUCLEOTIDE SEQUENCE [LARGE SCALE GENOMIC DNA]</scope>
    <source>
        <strain evidence="1">ISS13</strain>
    </source>
</reference>
<evidence type="ECO:0000313" key="2">
    <source>
        <dbReference type="Proteomes" id="UP000054632"/>
    </source>
</evidence>
<comment type="caution">
    <text evidence="1">The sequence shown here is derived from an EMBL/GenBank/DDBJ whole genome shotgun (WGS) entry which is preliminary data.</text>
</comment>
<dbReference type="AlphaFoldDB" id="A0A0V1DYT3"/>
<evidence type="ECO:0000313" key="1">
    <source>
        <dbReference type="EMBL" id="KRY66258.1"/>
    </source>
</evidence>
<feature type="non-terminal residue" evidence="1">
    <location>
        <position position="98"/>
    </location>
</feature>
<sequence>LFELGTGGTVIPEPADQQCGIFNAAFRHGVSNKTWEPYCDRRSGRRNSINQESSWLKLDAEQVPSCDGVKCEKSRRIYDLNAVSIISLKSSLSCPESQ</sequence>
<organism evidence="1 2">
    <name type="scientific">Trichinella pseudospiralis</name>
    <name type="common">Parasitic roundworm</name>
    <dbReference type="NCBI Taxonomy" id="6337"/>
    <lineage>
        <taxon>Eukaryota</taxon>
        <taxon>Metazoa</taxon>
        <taxon>Ecdysozoa</taxon>
        <taxon>Nematoda</taxon>
        <taxon>Enoplea</taxon>
        <taxon>Dorylaimia</taxon>
        <taxon>Trichinellida</taxon>
        <taxon>Trichinellidae</taxon>
        <taxon>Trichinella</taxon>
    </lineage>
</organism>
<accession>A0A0V1DYT3</accession>
<feature type="non-terminal residue" evidence="1">
    <location>
        <position position="1"/>
    </location>
</feature>
<dbReference type="Proteomes" id="UP000054632">
    <property type="component" value="Unassembled WGS sequence"/>
</dbReference>
<proteinExistence type="predicted"/>